<dbReference type="PROSITE" id="PS51318">
    <property type="entry name" value="TAT"/>
    <property type="match status" value="1"/>
</dbReference>
<keyword evidence="1" id="KW-0732">Signal</keyword>
<dbReference type="Pfam" id="PF14517">
    <property type="entry name" value="Tachylectin"/>
    <property type="match status" value="1"/>
</dbReference>
<organism evidence="3 4">
    <name type="scientific">Actinoplanes lobatus</name>
    <dbReference type="NCBI Taxonomy" id="113568"/>
    <lineage>
        <taxon>Bacteria</taxon>
        <taxon>Bacillati</taxon>
        <taxon>Actinomycetota</taxon>
        <taxon>Actinomycetes</taxon>
        <taxon>Micromonosporales</taxon>
        <taxon>Micromonosporaceae</taxon>
        <taxon>Actinoplanes</taxon>
    </lineage>
</organism>
<evidence type="ECO:0000259" key="2">
    <source>
        <dbReference type="Pfam" id="PF14517"/>
    </source>
</evidence>
<evidence type="ECO:0000256" key="1">
    <source>
        <dbReference type="SAM" id="SignalP"/>
    </source>
</evidence>
<gene>
    <name evidence="3" type="ORF">BJ964_006748</name>
</gene>
<feature type="signal peptide" evidence="1">
    <location>
        <begin position="1"/>
        <end position="32"/>
    </location>
</feature>
<dbReference type="InterPro" id="IPR019546">
    <property type="entry name" value="TAT_signal_bac_arc"/>
</dbReference>
<dbReference type="NCBIfam" id="TIGR01409">
    <property type="entry name" value="TAT_signal_seq"/>
    <property type="match status" value="1"/>
</dbReference>
<reference evidence="3 4" key="1">
    <citation type="submission" date="2020-08" db="EMBL/GenBank/DDBJ databases">
        <title>Sequencing the genomes of 1000 actinobacteria strains.</title>
        <authorList>
            <person name="Klenk H.-P."/>
        </authorList>
    </citation>
    <scope>NUCLEOTIDE SEQUENCE [LARGE SCALE GENOMIC DNA]</scope>
    <source>
        <strain evidence="3 4">DSM 43150</strain>
    </source>
</reference>
<protein>
    <recommendedName>
        <fullName evidence="2">Tachylectin 2 domain-containing protein</fullName>
    </recommendedName>
</protein>
<dbReference type="InterPro" id="IPR006311">
    <property type="entry name" value="TAT_signal"/>
</dbReference>
<dbReference type="Gene3D" id="2.115.10.10">
    <property type="entry name" value="Tachylectin 2"/>
    <property type="match status" value="2"/>
</dbReference>
<evidence type="ECO:0000313" key="4">
    <source>
        <dbReference type="Proteomes" id="UP000590511"/>
    </source>
</evidence>
<evidence type="ECO:0000313" key="3">
    <source>
        <dbReference type="EMBL" id="MBB4752587.1"/>
    </source>
</evidence>
<comment type="caution">
    <text evidence="3">The sequence shown here is derived from an EMBL/GenBank/DDBJ whole genome shotgun (WGS) entry which is preliminary data.</text>
</comment>
<dbReference type="EMBL" id="JACHNC010000001">
    <property type="protein sequence ID" value="MBB4752587.1"/>
    <property type="molecule type" value="Genomic_DNA"/>
</dbReference>
<sequence>MTTTTRRTLLKLSAVAGAGAATGLALPGTARAARTKNLVVVGENGNLNIVTPGGALLMYYQEQWQTGSGGFLGPFSRGSGFDAFGSIASCGVAYTYDNLYVCANSSGVYGYYWRNGLQAWAYGGAPAPIAGTTSLGWANLSKLISGGYITPELGYPGGSIFYTIDSSGRLFWHKYLGVPGEGGSWAANSGTQIGVGWEGFRYVTGSPSGAIYGVDSSGNIRWYRYQYPYSGVNVSDSWVAGSGNVIGSGWYGGTYGYQTVQAAGVDFSATVGADGGMYMVDKNGNLRWNEHLDWYGGAAEWRYPTGGGLIIGNGWM</sequence>
<dbReference type="InterPro" id="IPR023294">
    <property type="entry name" value="Tachylectin2"/>
</dbReference>
<dbReference type="RefSeq" id="WP_188124406.1">
    <property type="nucleotide sequence ID" value="NZ_BOMP01000177.1"/>
</dbReference>
<proteinExistence type="predicted"/>
<accession>A0A7W7HLU5</accession>
<name>A0A7W7HLU5_9ACTN</name>
<feature type="chain" id="PRO_5031133834" description="Tachylectin 2 domain-containing protein" evidence="1">
    <location>
        <begin position="33"/>
        <end position="316"/>
    </location>
</feature>
<feature type="domain" description="Tachylectin 2" evidence="2">
    <location>
        <begin position="164"/>
        <end position="315"/>
    </location>
</feature>
<dbReference type="Proteomes" id="UP000590511">
    <property type="component" value="Unassembled WGS sequence"/>
</dbReference>
<dbReference type="AlphaFoldDB" id="A0A7W7HLU5"/>